<evidence type="ECO:0000256" key="1">
    <source>
        <dbReference type="ARBA" id="ARBA00000085"/>
    </source>
</evidence>
<dbReference type="SUPFAM" id="SSF55781">
    <property type="entry name" value="GAF domain-like"/>
    <property type="match status" value="1"/>
</dbReference>
<dbReference type="InterPro" id="IPR036890">
    <property type="entry name" value="HATPase_C_sf"/>
</dbReference>
<keyword evidence="3" id="KW-0597">Phosphoprotein</keyword>
<dbReference type="AlphaFoldDB" id="A0A6J4J257"/>
<keyword evidence="4" id="KW-0808">Transferase</keyword>
<comment type="catalytic activity">
    <reaction evidence="1">
        <text>ATP + protein L-histidine = ADP + protein N-phospho-L-histidine.</text>
        <dbReference type="EC" id="2.7.13.3"/>
    </reaction>
</comment>
<name>A0A6J4J257_9CHLR</name>
<dbReference type="SMART" id="SM00388">
    <property type="entry name" value="HisKA"/>
    <property type="match status" value="1"/>
</dbReference>
<dbReference type="PROSITE" id="PS50109">
    <property type="entry name" value="HIS_KIN"/>
    <property type="match status" value="1"/>
</dbReference>
<proteinExistence type="predicted"/>
<dbReference type="SMART" id="SM00065">
    <property type="entry name" value="GAF"/>
    <property type="match status" value="1"/>
</dbReference>
<evidence type="ECO:0000256" key="7">
    <source>
        <dbReference type="SAM" id="MobiDB-lite"/>
    </source>
</evidence>
<dbReference type="InterPro" id="IPR036097">
    <property type="entry name" value="HisK_dim/P_sf"/>
</dbReference>
<dbReference type="Pfam" id="PF13185">
    <property type="entry name" value="GAF_2"/>
    <property type="match status" value="1"/>
</dbReference>
<dbReference type="CDD" id="cd00082">
    <property type="entry name" value="HisKA"/>
    <property type="match status" value="1"/>
</dbReference>
<dbReference type="Gene3D" id="1.10.287.130">
    <property type="match status" value="1"/>
</dbReference>
<evidence type="ECO:0000256" key="2">
    <source>
        <dbReference type="ARBA" id="ARBA00012438"/>
    </source>
</evidence>
<organism evidence="9">
    <name type="scientific">uncultured Chloroflexota bacterium</name>
    <dbReference type="NCBI Taxonomy" id="166587"/>
    <lineage>
        <taxon>Bacteria</taxon>
        <taxon>Bacillati</taxon>
        <taxon>Chloroflexota</taxon>
        <taxon>environmental samples</taxon>
    </lineage>
</organism>
<evidence type="ECO:0000256" key="4">
    <source>
        <dbReference type="ARBA" id="ARBA00022679"/>
    </source>
</evidence>
<dbReference type="InterPro" id="IPR004358">
    <property type="entry name" value="Sig_transdc_His_kin-like_C"/>
</dbReference>
<evidence type="ECO:0000256" key="5">
    <source>
        <dbReference type="ARBA" id="ARBA00022777"/>
    </source>
</evidence>
<feature type="region of interest" description="Disordered" evidence="7">
    <location>
        <begin position="1"/>
        <end position="40"/>
    </location>
</feature>
<dbReference type="Gene3D" id="3.30.450.40">
    <property type="match status" value="1"/>
</dbReference>
<dbReference type="EMBL" id="CADCTC010000171">
    <property type="protein sequence ID" value="CAA9268490.1"/>
    <property type="molecule type" value="Genomic_DNA"/>
</dbReference>
<dbReference type="SUPFAM" id="SSF47384">
    <property type="entry name" value="Homodimeric domain of signal transducing histidine kinase"/>
    <property type="match status" value="1"/>
</dbReference>
<dbReference type="GO" id="GO:0000155">
    <property type="term" value="F:phosphorelay sensor kinase activity"/>
    <property type="evidence" value="ECO:0007669"/>
    <property type="project" value="InterPro"/>
</dbReference>
<feature type="domain" description="Histidine kinase" evidence="8">
    <location>
        <begin position="262"/>
        <end position="514"/>
    </location>
</feature>
<dbReference type="Pfam" id="PF00512">
    <property type="entry name" value="HisKA"/>
    <property type="match status" value="1"/>
</dbReference>
<dbReference type="InterPro" id="IPR050736">
    <property type="entry name" value="Sensor_HK_Regulatory"/>
</dbReference>
<dbReference type="CDD" id="cd00075">
    <property type="entry name" value="HATPase"/>
    <property type="match status" value="1"/>
</dbReference>
<dbReference type="InterPro" id="IPR003018">
    <property type="entry name" value="GAF"/>
</dbReference>
<sequence>MAADEPAPQSELAATGSSDGPDGRGSSGSSEDSGSSAELQQAIRRHDGRRLRQAEQLAGTLAQVGAAPTLEDALQALVLGALSLLDGEHGLARLFDLNVPVGQEGGTTLYVEAYADGRLQVRRRPRGHLQPGNFGALLREGGPPVLVEDFWTLDPLTYPAYEMMRRQGMRAAVNVPIDAAGRRIGSLHVDHTQPGYFDAADLAAAGALALQAGATIERARLEGERAETQRQLDAQTAQLALREAETAALRELDRLKAEFIRSISHELRTPLTVVHGYAQQLHAKAASLDSAAVQRRAETLLQASTRLTKLLTDLLDFTRIDAGEIEVREEPVDLALLLSELVDDLRDSPGGERLQCEVQGRPVALADRAQTRHAITNLVDNALKYAPDGAVVMRAYASAPPATDDSDHAAHHAGAVSKTSKAENTTEPMALASGLPVVRVEVEDRGPGIPRRERRRVWESFYRGEAVAGLNIVPGSGVGLTVAKALVEVQGGRIGLETPPAGGCLAWIELPAHDTRPAE</sequence>
<dbReference type="InterPro" id="IPR029016">
    <property type="entry name" value="GAF-like_dom_sf"/>
</dbReference>
<dbReference type="Gene3D" id="3.30.565.10">
    <property type="entry name" value="Histidine kinase-like ATPase, C-terminal domain"/>
    <property type="match status" value="1"/>
</dbReference>
<evidence type="ECO:0000256" key="3">
    <source>
        <dbReference type="ARBA" id="ARBA00022553"/>
    </source>
</evidence>
<dbReference type="InterPro" id="IPR005467">
    <property type="entry name" value="His_kinase_dom"/>
</dbReference>
<feature type="region of interest" description="Disordered" evidence="7">
    <location>
        <begin position="400"/>
        <end position="430"/>
    </location>
</feature>
<reference evidence="9" key="1">
    <citation type="submission" date="2020-02" db="EMBL/GenBank/DDBJ databases">
        <authorList>
            <person name="Meier V. D."/>
        </authorList>
    </citation>
    <scope>NUCLEOTIDE SEQUENCE</scope>
    <source>
        <strain evidence="9">AVDCRST_MAG77</strain>
    </source>
</reference>
<evidence type="ECO:0000259" key="8">
    <source>
        <dbReference type="PROSITE" id="PS50109"/>
    </source>
</evidence>
<gene>
    <name evidence="9" type="ORF">AVDCRST_MAG77-3045</name>
</gene>
<dbReference type="PANTHER" id="PTHR43711:SF1">
    <property type="entry name" value="HISTIDINE KINASE 1"/>
    <property type="match status" value="1"/>
</dbReference>
<feature type="compositionally biased region" description="Polar residues" evidence="7">
    <location>
        <begin position="418"/>
        <end position="427"/>
    </location>
</feature>
<feature type="compositionally biased region" description="Low complexity" evidence="7">
    <location>
        <begin position="27"/>
        <end position="36"/>
    </location>
</feature>
<accession>A0A6J4J257</accession>
<keyword evidence="5" id="KW-0418">Kinase</keyword>
<dbReference type="InterPro" id="IPR003594">
    <property type="entry name" value="HATPase_dom"/>
</dbReference>
<dbReference type="PANTHER" id="PTHR43711">
    <property type="entry name" value="TWO-COMPONENT HISTIDINE KINASE"/>
    <property type="match status" value="1"/>
</dbReference>
<evidence type="ECO:0000256" key="6">
    <source>
        <dbReference type="ARBA" id="ARBA00023012"/>
    </source>
</evidence>
<keyword evidence="6" id="KW-0902">Two-component regulatory system</keyword>
<dbReference type="EC" id="2.7.13.3" evidence="2"/>
<protein>
    <recommendedName>
        <fullName evidence="2">histidine kinase</fullName>
        <ecNumber evidence="2">2.7.13.3</ecNumber>
    </recommendedName>
</protein>
<dbReference type="PRINTS" id="PR00344">
    <property type="entry name" value="BCTRLSENSOR"/>
</dbReference>
<dbReference type="Pfam" id="PF02518">
    <property type="entry name" value="HATPase_c"/>
    <property type="match status" value="1"/>
</dbReference>
<dbReference type="SUPFAM" id="SSF55874">
    <property type="entry name" value="ATPase domain of HSP90 chaperone/DNA topoisomerase II/histidine kinase"/>
    <property type="match status" value="1"/>
</dbReference>
<dbReference type="SMART" id="SM00387">
    <property type="entry name" value="HATPase_c"/>
    <property type="match status" value="1"/>
</dbReference>
<evidence type="ECO:0000313" key="9">
    <source>
        <dbReference type="EMBL" id="CAA9268490.1"/>
    </source>
</evidence>
<dbReference type="InterPro" id="IPR003661">
    <property type="entry name" value="HisK_dim/P_dom"/>
</dbReference>
<dbReference type="FunFam" id="1.10.287.130:FF:000001">
    <property type="entry name" value="Two-component sensor histidine kinase"/>
    <property type="match status" value="1"/>
</dbReference>